<evidence type="ECO:0000256" key="4">
    <source>
        <dbReference type="ARBA" id="ARBA00022963"/>
    </source>
</evidence>
<accession>A0ABP0LJ76</accession>
<dbReference type="Pfam" id="PF04916">
    <property type="entry name" value="Phospholip_B"/>
    <property type="match status" value="1"/>
</dbReference>
<keyword evidence="2" id="KW-0732">Signal</keyword>
<comment type="similarity">
    <text evidence="1 7">Belongs to the phospholipase B-like family.</text>
</comment>
<keyword evidence="6" id="KW-0325">Glycoprotein</keyword>
<dbReference type="PANTHER" id="PTHR12370:SF1">
    <property type="entry name" value="PHOSPHOLIPASE B-LIKE 1"/>
    <property type="match status" value="1"/>
</dbReference>
<keyword evidence="3 7" id="KW-0378">Hydrolase</keyword>
<dbReference type="Gene3D" id="3.60.60.30">
    <property type="match status" value="1"/>
</dbReference>
<evidence type="ECO:0000313" key="8">
    <source>
        <dbReference type="EMBL" id="CAK9038124.1"/>
    </source>
</evidence>
<dbReference type="PANTHER" id="PTHR12370">
    <property type="entry name" value="PHOSPHOLIPASE B-RELATED"/>
    <property type="match status" value="1"/>
</dbReference>
<dbReference type="EC" id="3.1.1.-" evidence="7"/>
<evidence type="ECO:0000256" key="1">
    <source>
        <dbReference type="ARBA" id="ARBA00007835"/>
    </source>
</evidence>
<dbReference type="InterPro" id="IPR007000">
    <property type="entry name" value="PLipase_B-like"/>
</dbReference>
<evidence type="ECO:0000256" key="2">
    <source>
        <dbReference type="ARBA" id="ARBA00022729"/>
    </source>
</evidence>
<keyword evidence="4 7" id="KW-0442">Lipid degradation</keyword>
<organism evidence="8 9">
    <name type="scientific">Durusdinium trenchii</name>
    <dbReference type="NCBI Taxonomy" id="1381693"/>
    <lineage>
        <taxon>Eukaryota</taxon>
        <taxon>Sar</taxon>
        <taxon>Alveolata</taxon>
        <taxon>Dinophyceae</taxon>
        <taxon>Suessiales</taxon>
        <taxon>Symbiodiniaceae</taxon>
        <taxon>Durusdinium</taxon>
    </lineage>
</organism>
<keyword evidence="5 7" id="KW-0443">Lipid metabolism</keyword>
<comment type="caution">
    <text evidence="8">The sequence shown here is derived from an EMBL/GenBank/DDBJ whole genome shotgun (WGS) entry which is preliminary data.</text>
</comment>
<gene>
    <name evidence="8" type="ORF">SCF082_LOCUS22473</name>
</gene>
<proteinExistence type="inferred from homology"/>
<evidence type="ECO:0000256" key="6">
    <source>
        <dbReference type="ARBA" id="ARBA00023180"/>
    </source>
</evidence>
<evidence type="ECO:0000256" key="3">
    <source>
        <dbReference type="ARBA" id="ARBA00022801"/>
    </source>
</evidence>
<comment type="function">
    <text evidence="7">Putative phospholipase.</text>
</comment>
<evidence type="ECO:0000256" key="5">
    <source>
        <dbReference type="ARBA" id="ARBA00023098"/>
    </source>
</evidence>
<reference evidence="8 9" key="1">
    <citation type="submission" date="2024-02" db="EMBL/GenBank/DDBJ databases">
        <authorList>
            <person name="Chen Y."/>
            <person name="Shah S."/>
            <person name="Dougan E. K."/>
            <person name="Thang M."/>
            <person name="Chan C."/>
        </authorList>
    </citation>
    <scope>NUCLEOTIDE SEQUENCE [LARGE SCALE GENOMIC DNA]</scope>
</reference>
<dbReference type="EMBL" id="CAXAMM010016124">
    <property type="protein sequence ID" value="CAK9038124.1"/>
    <property type="molecule type" value="Genomic_DNA"/>
</dbReference>
<evidence type="ECO:0000313" key="9">
    <source>
        <dbReference type="Proteomes" id="UP001642464"/>
    </source>
</evidence>
<name>A0ABP0LJ76_9DINO</name>
<dbReference type="Proteomes" id="UP001642464">
    <property type="component" value="Unassembled WGS sequence"/>
</dbReference>
<sequence>MVEGFLTAAHIDVTVDNVVVDVFKAPRVPEKVQAFMDAQEKWVRGRVARNNGRDPFFRQVGLLMKQYDGLRAGYAAQVPHVRARGNWAFQLLNGVGDFFDIIPAVDRSSRVDWLKLSREEAEHLHARSTHCSALVKVTPDYSELLYGHSSWWRYSNTNRIMKHYRFAFSDPSTAAQEISFSSYPGYLESLDDFYMLGSGIGWTQTSLAVMNHSLYDDHVKPESLLAWQRVRVASAMAHTAPEWAETFAKEASGTYSNQYMIIDFKLFEPKQPLPDDLFWVVEEVPGMVVAKDQTERLRQGYFSSYNIPFYPSVYDATGYPEMRAKHGTFWTFDLNVRAMQFRRDQGKVRGLDGLKEILRYNDFEKDALSFDGQRQNPLYAICSRGDLSDSGAASFGCYDTKVTNDRLVKNLQAEILNGPTRSHSLPTFSWSQFPKDRHEGLPQSYEFGFISTRPTAVGPSDAAQAEE</sequence>
<keyword evidence="9" id="KW-1185">Reference proteome</keyword>
<protein>
    <recommendedName>
        <fullName evidence="7">Phospholipase B-like</fullName>
        <ecNumber evidence="7">3.1.1.-</ecNumber>
    </recommendedName>
</protein>
<evidence type="ECO:0000256" key="7">
    <source>
        <dbReference type="RuleBase" id="RU364138"/>
    </source>
</evidence>